<dbReference type="RefSeq" id="WP_132776445.1">
    <property type="nucleotide sequence ID" value="NZ_SMBZ01000003.1"/>
</dbReference>
<feature type="signal peptide" evidence="1">
    <location>
        <begin position="1"/>
        <end position="22"/>
    </location>
</feature>
<comment type="caution">
    <text evidence="2">The sequence shown here is derived from an EMBL/GenBank/DDBJ whole genome shotgun (WGS) entry which is preliminary data.</text>
</comment>
<sequence>MSKLFFQFLVGLLLTFSWQVNAQEKSFLFEDELCRYEAFYDSTKYSEKQLNDTFKLAQGYFNIYTEDEQQLDDTYKLSKKEILGFQIVKNPYFNTLRDSIVQFLDWTYRIKKIEFAARKGKTKDLLKYFQKNSTVKLYSEALHKGGDDLMKAYEHLTKEQMKNNAAPEVLWNEYVKNSKSGQAQQLAFEQVLSYGWWNAVNHELPHINMDGSQMEEFQKLFSRVETIDCDEI</sequence>
<evidence type="ECO:0000313" key="2">
    <source>
        <dbReference type="EMBL" id="TCV19982.1"/>
    </source>
</evidence>
<dbReference type="OrthoDB" id="1362060at2"/>
<dbReference type="AlphaFoldDB" id="A0A4R3VWD4"/>
<keyword evidence="3" id="KW-1185">Reference proteome</keyword>
<proteinExistence type="predicted"/>
<name>A0A4R3VWD4_9SPHI</name>
<keyword evidence="1" id="KW-0732">Signal</keyword>
<accession>A0A4R3VWD4</accession>
<organism evidence="2 3">
    <name type="scientific">Sphingobacterium alimentarium</name>
    <dbReference type="NCBI Taxonomy" id="797292"/>
    <lineage>
        <taxon>Bacteria</taxon>
        <taxon>Pseudomonadati</taxon>
        <taxon>Bacteroidota</taxon>
        <taxon>Sphingobacteriia</taxon>
        <taxon>Sphingobacteriales</taxon>
        <taxon>Sphingobacteriaceae</taxon>
        <taxon>Sphingobacterium</taxon>
    </lineage>
</organism>
<reference evidence="2 3" key="1">
    <citation type="submission" date="2019-03" db="EMBL/GenBank/DDBJ databases">
        <title>Genomic Encyclopedia of Type Strains, Phase IV (KMG-IV): sequencing the most valuable type-strain genomes for metagenomic binning, comparative biology and taxonomic classification.</title>
        <authorList>
            <person name="Goeker M."/>
        </authorList>
    </citation>
    <scope>NUCLEOTIDE SEQUENCE [LARGE SCALE GENOMIC DNA]</scope>
    <source>
        <strain evidence="2 3">DSM 22362</strain>
    </source>
</reference>
<gene>
    <name evidence="2" type="ORF">EDC17_100381</name>
</gene>
<evidence type="ECO:0000256" key="1">
    <source>
        <dbReference type="SAM" id="SignalP"/>
    </source>
</evidence>
<dbReference type="EMBL" id="SMBZ01000003">
    <property type="protein sequence ID" value="TCV19982.1"/>
    <property type="molecule type" value="Genomic_DNA"/>
</dbReference>
<dbReference type="Proteomes" id="UP000295197">
    <property type="component" value="Unassembled WGS sequence"/>
</dbReference>
<evidence type="ECO:0000313" key="3">
    <source>
        <dbReference type="Proteomes" id="UP000295197"/>
    </source>
</evidence>
<feature type="chain" id="PRO_5020546609" evidence="1">
    <location>
        <begin position="23"/>
        <end position="232"/>
    </location>
</feature>
<protein>
    <submittedName>
        <fullName evidence="2">Uncharacterized protein</fullName>
    </submittedName>
</protein>